<feature type="domain" description="Methyltransferase" evidence="1">
    <location>
        <begin position="117"/>
        <end position="275"/>
    </location>
</feature>
<dbReference type="InterPro" id="IPR025714">
    <property type="entry name" value="Methyltranfer_dom"/>
</dbReference>
<keyword evidence="3" id="KW-1185">Reference proteome</keyword>
<dbReference type="OrthoDB" id="3366226at2759"/>
<dbReference type="EMBL" id="KV417282">
    <property type="protein sequence ID" value="KZO96923.1"/>
    <property type="molecule type" value="Genomic_DNA"/>
</dbReference>
<protein>
    <recommendedName>
        <fullName evidence="1">Methyltransferase domain-containing protein</fullName>
    </recommendedName>
</protein>
<dbReference type="InterPro" id="IPR029063">
    <property type="entry name" value="SAM-dependent_MTases_sf"/>
</dbReference>
<accession>A0A167MP72</accession>
<sequence length="449" mass="49409">MFIGNPNFALPHGFDDLDVYATELKEYLSSPLVQSLLNGHPNEIAKSGPPLAWAAWWNWACSLTAHDILVFAGDQASFELPDTISNLIDDAARLALPRASVQRQPLPQPLPKGQTPKKVHEVQQFSQLIAQLAKVTNASRVVDVGAGQGYLSLELASKHGENVLALDFSEAQTSGSIHWAQRAKQQNLKLTHVTHHISRGTLPGLVRDWLQTEDSNASSYDKDIIVVGLHACGSLTVEVMRACIDNIKAQNSSARAGWNVEACAIVGCCYNMLSEDDKHLSILDAPFLPSDAFQLAAQPWLPPTPPDLSLTVRKITYRALLGRLLHQRSVSLPADARVRRLKDSAYTSWDAYVTAACNRMGIDAQMLGDQSTWTEDMERIAAGLSILHILRAKLGPVIESWILLDRYIWLREQLEAPGLASVELQWVFDSAISARSAAFIVKSYINQAP</sequence>
<proteinExistence type="predicted"/>
<gene>
    <name evidence="2" type="ORF">CALVIDRAFT_104640</name>
</gene>
<organism evidence="2 3">
    <name type="scientific">Calocera viscosa (strain TUFC12733)</name>
    <dbReference type="NCBI Taxonomy" id="1330018"/>
    <lineage>
        <taxon>Eukaryota</taxon>
        <taxon>Fungi</taxon>
        <taxon>Dikarya</taxon>
        <taxon>Basidiomycota</taxon>
        <taxon>Agaricomycotina</taxon>
        <taxon>Dacrymycetes</taxon>
        <taxon>Dacrymycetales</taxon>
        <taxon>Dacrymycetaceae</taxon>
        <taxon>Calocera</taxon>
    </lineage>
</organism>
<dbReference type="PANTHER" id="PTHR12496">
    <property type="entry name" value="CGI-41 METHYLTRANSFERASE"/>
    <property type="match status" value="1"/>
</dbReference>
<dbReference type="Gene3D" id="3.40.50.150">
    <property type="entry name" value="Vaccinia Virus protein VP39"/>
    <property type="match status" value="1"/>
</dbReference>
<evidence type="ECO:0000313" key="2">
    <source>
        <dbReference type="EMBL" id="KZO96923.1"/>
    </source>
</evidence>
<dbReference type="Proteomes" id="UP000076738">
    <property type="component" value="Unassembled WGS sequence"/>
</dbReference>
<dbReference type="InterPro" id="IPR052220">
    <property type="entry name" value="METTL25"/>
</dbReference>
<reference evidence="2 3" key="1">
    <citation type="journal article" date="2016" name="Mol. Biol. Evol.">
        <title>Comparative Genomics of Early-Diverging Mushroom-Forming Fungi Provides Insights into the Origins of Lignocellulose Decay Capabilities.</title>
        <authorList>
            <person name="Nagy L.G."/>
            <person name="Riley R."/>
            <person name="Tritt A."/>
            <person name="Adam C."/>
            <person name="Daum C."/>
            <person name="Floudas D."/>
            <person name="Sun H."/>
            <person name="Yadav J.S."/>
            <person name="Pangilinan J."/>
            <person name="Larsson K.H."/>
            <person name="Matsuura K."/>
            <person name="Barry K."/>
            <person name="Labutti K."/>
            <person name="Kuo R."/>
            <person name="Ohm R.A."/>
            <person name="Bhattacharya S.S."/>
            <person name="Shirouzu T."/>
            <person name="Yoshinaga Y."/>
            <person name="Martin F.M."/>
            <person name="Grigoriev I.V."/>
            <person name="Hibbett D.S."/>
        </authorList>
    </citation>
    <scope>NUCLEOTIDE SEQUENCE [LARGE SCALE GENOMIC DNA]</scope>
    <source>
        <strain evidence="2 3">TUFC12733</strain>
    </source>
</reference>
<dbReference type="CDD" id="cd02440">
    <property type="entry name" value="AdoMet_MTases"/>
    <property type="match status" value="1"/>
</dbReference>
<evidence type="ECO:0000313" key="3">
    <source>
        <dbReference type="Proteomes" id="UP000076738"/>
    </source>
</evidence>
<name>A0A167MP72_CALVF</name>
<evidence type="ECO:0000259" key="1">
    <source>
        <dbReference type="Pfam" id="PF13679"/>
    </source>
</evidence>
<dbReference type="AlphaFoldDB" id="A0A167MP72"/>
<dbReference type="PANTHER" id="PTHR12496:SF0">
    <property type="entry name" value="METHYLTRANSFERASE DOMAIN-CONTAINING PROTEIN"/>
    <property type="match status" value="1"/>
</dbReference>
<dbReference type="SUPFAM" id="SSF53335">
    <property type="entry name" value="S-adenosyl-L-methionine-dependent methyltransferases"/>
    <property type="match status" value="1"/>
</dbReference>
<dbReference type="Pfam" id="PF13679">
    <property type="entry name" value="Methyltransf_32"/>
    <property type="match status" value="1"/>
</dbReference>
<dbReference type="STRING" id="1330018.A0A167MP72"/>